<sequence length="146" mass="16314">MEKLEDSVAVVRARNESGCFSDSNALKISLCLVSGIQYLHEAGYHHRDLHEGNFLFSFVLLQMGVSVKITDFGLAVDLKNIPTKELLPVNTKCLFASSALNYGLEINKKDEYESILYALLIMAGGLGPISESENMKKTEEKLDHWF</sequence>
<feature type="domain" description="Protein kinase" evidence="1">
    <location>
        <begin position="1"/>
        <end position="146"/>
    </location>
</feature>
<protein>
    <submittedName>
        <fullName evidence="3">Protein kinase domain-containing protein</fullName>
    </submittedName>
</protein>
<accession>A0A1I7UQW4</accession>
<dbReference type="WBParaSite" id="Csp11.Scaffold630.g18445.t1">
    <property type="protein sequence ID" value="Csp11.Scaffold630.g18445.t1"/>
    <property type="gene ID" value="Csp11.Scaffold630.g18445"/>
</dbReference>
<dbReference type="InterPro" id="IPR011009">
    <property type="entry name" value="Kinase-like_dom_sf"/>
</dbReference>
<proteinExistence type="predicted"/>
<dbReference type="AlphaFoldDB" id="A0A1I7UQW4"/>
<dbReference type="InterPro" id="IPR050235">
    <property type="entry name" value="CK1_Ser-Thr_kinase"/>
</dbReference>
<dbReference type="InterPro" id="IPR000719">
    <property type="entry name" value="Prot_kinase_dom"/>
</dbReference>
<dbReference type="Pfam" id="PF00069">
    <property type="entry name" value="Pkinase"/>
    <property type="match status" value="1"/>
</dbReference>
<dbReference type="PANTHER" id="PTHR11909">
    <property type="entry name" value="CASEIN KINASE-RELATED"/>
    <property type="match status" value="1"/>
</dbReference>
<name>A0A1I7UQW4_9PELO</name>
<organism evidence="2 3">
    <name type="scientific">Caenorhabditis tropicalis</name>
    <dbReference type="NCBI Taxonomy" id="1561998"/>
    <lineage>
        <taxon>Eukaryota</taxon>
        <taxon>Metazoa</taxon>
        <taxon>Ecdysozoa</taxon>
        <taxon>Nematoda</taxon>
        <taxon>Chromadorea</taxon>
        <taxon>Rhabditida</taxon>
        <taxon>Rhabditina</taxon>
        <taxon>Rhabditomorpha</taxon>
        <taxon>Rhabditoidea</taxon>
        <taxon>Rhabditidae</taxon>
        <taxon>Peloderinae</taxon>
        <taxon>Caenorhabditis</taxon>
    </lineage>
</organism>
<dbReference type="SUPFAM" id="SSF56112">
    <property type="entry name" value="Protein kinase-like (PK-like)"/>
    <property type="match status" value="1"/>
</dbReference>
<dbReference type="Proteomes" id="UP000095282">
    <property type="component" value="Unplaced"/>
</dbReference>
<dbReference type="PROSITE" id="PS50011">
    <property type="entry name" value="PROTEIN_KINASE_DOM"/>
    <property type="match status" value="1"/>
</dbReference>
<keyword evidence="2" id="KW-1185">Reference proteome</keyword>
<dbReference type="eggNOG" id="KOG1164">
    <property type="taxonomic scope" value="Eukaryota"/>
</dbReference>
<dbReference type="Gene3D" id="1.10.510.10">
    <property type="entry name" value="Transferase(Phosphotransferase) domain 1"/>
    <property type="match status" value="1"/>
</dbReference>
<evidence type="ECO:0000313" key="2">
    <source>
        <dbReference type="Proteomes" id="UP000095282"/>
    </source>
</evidence>
<reference evidence="3" key="1">
    <citation type="submission" date="2016-11" db="UniProtKB">
        <authorList>
            <consortium name="WormBaseParasite"/>
        </authorList>
    </citation>
    <scope>IDENTIFICATION</scope>
</reference>
<dbReference type="GO" id="GO:0004672">
    <property type="term" value="F:protein kinase activity"/>
    <property type="evidence" value="ECO:0007669"/>
    <property type="project" value="InterPro"/>
</dbReference>
<evidence type="ECO:0000259" key="1">
    <source>
        <dbReference type="PROSITE" id="PS50011"/>
    </source>
</evidence>
<evidence type="ECO:0000313" key="3">
    <source>
        <dbReference type="WBParaSite" id="Csp11.Scaffold630.g18445.t1"/>
    </source>
</evidence>
<dbReference type="GO" id="GO:0005524">
    <property type="term" value="F:ATP binding"/>
    <property type="evidence" value="ECO:0007669"/>
    <property type="project" value="InterPro"/>
</dbReference>
<dbReference type="STRING" id="1561998.A0A1I7UQW4"/>